<comment type="cofactor">
    <cofactor evidence="2">
        <name>Mn(2+)</name>
        <dbReference type="ChEBI" id="CHEBI:29035"/>
    </cofactor>
    <text evidence="2">The Mn(2+) ion enhances activity.</text>
</comment>
<dbReference type="Proteomes" id="UP000236047">
    <property type="component" value="Unassembled WGS sequence"/>
</dbReference>
<keyword evidence="1" id="KW-0378">Hydrolase</keyword>
<proteinExistence type="predicted"/>
<dbReference type="AlphaFoldDB" id="A0A2N8PPN9"/>
<dbReference type="Gene3D" id="3.40.630.10">
    <property type="entry name" value="Zn peptidases"/>
    <property type="match status" value="1"/>
</dbReference>
<evidence type="ECO:0000313" key="4">
    <source>
        <dbReference type="EMBL" id="PNE42987.1"/>
    </source>
</evidence>
<dbReference type="PANTHER" id="PTHR11014">
    <property type="entry name" value="PEPTIDASE M20 FAMILY MEMBER"/>
    <property type="match status" value="1"/>
</dbReference>
<keyword evidence="2" id="KW-0464">Manganese</keyword>
<evidence type="ECO:0000256" key="1">
    <source>
        <dbReference type="ARBA" id="ARBA00022801"/>
    </source>
</evidence>
<evidence type="ECO:0000259" key="3">
    <source>
        <dbReference type="Pfam" id="PF07687"/>
    </source>
</evidence>
<keyword evidence="5" id="KW-1185">Reference proteome</keyword>
<evidence type="ECO:0000313" key="5">
    <source>
        <dbReference type="Proteomes" id="UP000236047"/>
    </source>
</evidence>
<dbReference type="Pfam" id="PF07687">
    <property type="entry name" value="M20_dimer"/>
    <property type="match status" value="1"/>
</dbReference>
<dbReference type="InterPro" id="IPR002933">
    <property type="entry name" value="Peptidase_M20"/>
</dbReference>
<dbReference type="EMBL" id="LJSN01000002">
    <property type="protein sequence ID" value="PNE42987.1"/>
    <property type="molecule type" value="Genomic_DNA"/>
</dbReference>
<dbReference type="InterPro" id="IPR036264">
    <property type="entry name" value="Bact_exopeptidase_dim_dom"/>
</dbReference>
<dbReference type="Gene3D" id="3.30.70.360">
    <property type="match status" value="1"/>
</dbReference>
<dbReference type="Pfam" id="PF01546">
    <property type="entry name" value="Peptidase_M20"/>
    <property type="match status" value="1"/>
</dbReference>
<evidence type="ECO:0000256" key="2">
    <source>
        <dbReference type="PIRSR" id="PIRSR005962-1"/>
    </source>
</evidence>
<comment type="caution">
    <text evidence="4">The sequence shown here is derived from an EMBL/GenBank/DDBJ whole genome shotgun (WGS) entry which is preliminary data.</text>
</comment>
<feature type="binding site" evidence="2">
    <location>
        <position position="105"/>
    </location>
    <ligand>
        <name>Mn(2+)</name>
        <dbReference type="ChEBI" id="CHEBI:29035"/>
        <label>2</label>
    </ligand>
</feature>
<name>A0A2N8PPN9_STRNR</name>
<dbReference type="NCBIfam" id="TIGR01891">
    <property type="entry name" value="amidohydrolases"/>
    <property type="match status" value="1"/>
</dbReference>
<dbReference type="GO" id="GO:0046872">
    <property type="term" value="F:metal ion binding"/>
    <property type="evidence" value="ECO:0007669"/>
    <property type="project" value="UniProtKB-KW"/>
</dbReference>
<dbReference type="PANTHER" id="PTHR11014:SF63">
    <property type="entry name" value="METALLOPEPTIDASE, PUTATIVE (AFU_ORTHOLOGUE AFUA_6G09600)-RELATED"/>
    <property type="match status" value="1"/>
</dbReference>
<feature type="binding site" evidence="2">
    <location>
        <position position="103"/>
    </location>
    <ligand>
        <name>Mn(2+)</name>
        <dbReference type="ChEBI" id="CHEBI:29035"/>
        <label>2</label>
    </ligand>
</feature>
<dbReference type="FunFam" id="3.30.70.360:FF:000001">
    <property type="entry name" value="N-acetyldiaminopimelate deacetylase"/>
    <property type="match status" value="1"/>
</dbReference>
<feature type="binding site" evidence="2">
    <location>
        <position position="165"/>
    </location>
    <ligand>
        <name>Mn(2+)</name>
        <dbReference type="ChEBI" id="CHEBI:29035"/>
        <label>2</label>
    </ligand>
</feature>
<gene>
    <name evidence="4" type="ORF">AOB60_05760</name>
</gene>
<feature type="binding site" evidence="2">
    <location>
        <position position="367"/>
    </location>
    <ligand>
        <name>Mn(2+)</name>
        <dbReference type="ChEBI" id="CHEBI:29035"/>
        <label>2</label>
    </ligand>
</feature>
<dbReference type="InterPro" id="IPR011650">
    <property type="entry name" value="Peptidase_M20_dimer"/>
</dbReference>
<organism evidence="4 5">
    <name type="scientific">Streptomyces noursei</name>
    <name type="common">Streptomyces albulus</name>
    <dbReference type="NCBI Taxonomy" id="1971"/>
    <lineage>
        <taxon>Bacteria</taxon>
        <taxon>Bacillati</taxon>
        <taxon>Actinomycetota</taxon>
        <taxon>Actinomycetes</taxon>
        <taxon>Kitasatosporales</taxon>
        <taxon>Streptomycetaceae</taxon>
        <taxon>Streptomyces</taxon>
    </lineage>
</organism>
<feature type="domain" description="Peptidase M20 dimerisation" evidence="3">
    <location>
        <begin position="189"/>
        <end position="284"/>
    </location>
</feature>
<accession>A0A2N8PPN9</accession>
<keyword evidence="2" id="KW-0479">Metal-binding</keyword>
<dbReference type="SUPFAM" id="SSF55031">
    <property type="entry name" value="Bacterial exopeptidase dimerisation domain"/>
    <property type="match status" value="1"/>
</dbReference>
<dbReference type="GO" id="GO:0019877">
    <property type="term" value="P:diaminopimelate biosynthetic process"/>
    <property type="evidence" value="ECO:0007669"/>
    <property type="project" value="UniProtKB-ARBA"/>
</dbReference>
<protein>
    <recommendedName>
        <fullName evidence="3">Peptidase M20 dimerisation domain-containing protein</fullName>
    </recommendedName>
</protein>
<reference evidence="5" key="1">
    <citation type="submission" date="2015-09" db="EMBL/GenBank/DDBJ databases">
        <authorList>
            <person name="Graham D.E."/>
            <person name="Mahan K.M."/>
            <person name="Klingeman D.M."/>
            <person name="Fida T."/>
            <person name="Giannone R.J."/>
            <person name="Hettich R.L."/>
            <person name="Parry R.J."/>
            <person name="Spain J.C."/>
        </authorList>
    </citation>
    <scope>NUCLEOTIDE SEQUENCE [LARGE SCALE GENOMIC DNA]</scope>
    <source>
        <strain evidence="5">JCM 4701</strain>
    </source>
</reference>
<feature type="binding site" evidence="2">
    <location>
        <position position="140"/>
    </location>
    <ligand>
        <name>Mn(2+)</name>
        <dbReference type="ChEBI" id="CHEBI:29035"/>
        <label>2</label>
    </ligand>
</feature>
<sequence length="397" mass="41588">MPTDLLDRVAQQLPQLIRWRRDLHAHPETGVHNPRTQQAVRQALDGLDLEVAQGRTCSSVTATLRGSRPGPTILLRADTDALPMTEDTGLDFASQTPGAAHACGHDMHTAMLLGAATLLATDLREKVAGTVKFVFQPGEEGCGGAERMLDDGLLDEPADAAFALHVNPNLPSGVIATKPGSFFASCDEFEITLTGRGGHASMPHTCNDPIPALLTLGTSLLSTVSRSFDPADPVLVSLGAVTAGTTTNVIPESGVLKGTLRAYTPASRAQAWARITRLAESTAEAHGLTCRITHSYGCAPTINTPDAAQQSLHLAAELLGPERSVELSSPVMAAEDFGYVLERVPGALVLLGACPPGTSPTEAAPCHSNRMTLDEHAMITGTALHLAVALTGLHPRA</sequence>
<dbReference type="InterPro" id="IPR017439">
    <property type="entry name" value="Amidohydrolase"/>
</dbReference>
<dbReference type="CDD" id="cd03886">
    <property type="entry name" value="M20_Acy1"/>
    <property type="match status" value="1"/>
</dbReference>
<dbReference type="GO" id="GO:0050118">
    <property type="term" value="F:N-acetyldiaminopimelate deacetylase activity"/>
    <property type="evidence" value="ECO:0007669"/>
    <property type="project" value="UniProtKB-ARBA"/>
</dbReference>
<dbReference type="SUPFAM" id="SSF53187">
    <property type="entry name" value="Zn-dependent exopeptidases"/>
    <property type="match status" value="1"/>
</dbReference>
<dbReference type="PIRSF" id="PIRSF005962">
    <property type="entry name" value="Pept_M20D_amidohydro"/>
    <property type="match status" value="1"/>
</dbReference>